<reference evidence="2" key="1">
    <citation type="journal article" date="2014" name="Int. J. Syst. Evol. Microbiol.">
        <title>Complete genome sequence of Corynebacterium casei LMG S-19264T (=DSM 44701T), isolated from a smear-ripened cheese.</title>
        <authorList>
            <consortium name="US DOE Joint Genome Institute (JGI-PGF)"/>
            <person name="Walter F."/>
            <person name="Albersmeier A."/>
            <person name="Kalinowski J."/>
            <person name="Ruckert C."/>
        </authorList>
    </citation>
    <scope>NUCLEOTIDE SEQUENCE</scope>
    <source>
        <strain evidence="2">JCM 12580</strain>
    </source>
</reference>
<dbReference type="GO" id="GO:0016747">
    <property type="term" value="F:acyltransferase activity, transferring groups other than amino-acyl groups"/>
    <property type="evidence" value="ECO:0007669"/>
    <property type="project" value="InterPro"/>
</dbReference>
<keyword evidence="3" id="KW-1185">Reference proteome</keyword>
<reference evidence="2" key="2">
    <citation type="submission" date="2020-09" db="EMBL/GenBank/DDBJ databases">
        <authorList>
            <person name="Sun Q."/>
            <person name="Ohkuma M."/>
        </authorList>
    </citation>
    <scope>NUCLEOTIDE SEQUENCE</scope>
    <source>
        <strain evidence="2">JCM 12580</strain>
    </source>
</reference>
<dbReference type="Gene3D" id="3.40.630.30">
    <property type="match status" value="1"/>
</dbReference>
<feature type="domain" description="N-acetyltransferase" evidence="1">
    <location>
        <begin position="24"/>
        <end position="178"/>
    </location>
</feature>
<dbReference type="RefSeq" id="WP_188632739.1">
    <property type="nucleotide sequence ID" value="NZ_BMNQ01000021.1"/>
</dbReference>
<dbReference type="Pfam" id="PF00583">
    <property type="entry name" value="Acetyltransf_1"/>
    <property type="match status" value="1"/>
</dbReference>
<dbReference type="CDD" id="cd04301">
    <property type="entry name" value="NAT_SF"/>
    <property type="match status" value="1"/>
</dbReference>
<sequence length="178" mass="20476">MEHQSLYMIHDLKTIPDYPLPDGFEFSLLTREEEGIQWAKITTATGEFPDELRALKRFRAELAATLNTAQERVIFLKTANGKYVGTASAWFGKWNDETIGRLHWVEIIPECQGHKLGRPLIAASLRLLKQHHGKAYLKTQPRSPAAIHLYLDFGFKPVIHAADEKRAWNHVFHELNKH</sequence>
<dbReference type="AlphaFoldDB" id="A0A917UYA9"/>
<evidence type="ECO:0000259" key="1">
    <source>
        <dbReference type="PROSITE" id="PS51186"/>
    </source>
</evidence>
<evidence type="ECO:0000313" key="2">
    <source>
        <dbReference type="EMBL" id="GGJ95711.1"/>
    </source>
</evidence>
<comment type="caution">
    <text evidence="2">The sequence shown here is derived from an EMBL/GenBank/DDBJ whole genome shotgun (WGS) entry which is preliminary data.</text>
</comment>
<protein>
    <recommendedName>
        <fullName evidence="1">N-acetyltransferase domain-containing protein</fullName>
    </recommendedName>
</protein>
<organism evidence="2 3">
    <name type="scientific">Lentibacillus kapialis</name>
    <dbReference type="NCBI Taxonomy" id="340214"/>
    <lineage>
        <taxon>Bacteria</taxon>
        <taxon>Bacillati</taxon>
        <taxon>Bacillota</taxon>
        <taxon>Bacilli</taxon>
        <taxon>Bacillales</taxon>
        <taxon>Bacillaceae</taxon>
        <taxon>Lentibacillus</taxon>
    </lineage>
</organism>
<dbReference type="Proteomes" id="UP000658382">
    <property type="component" value="Unassembled WGS sequence"/>
</dbReference>
<dbReference type="PROSITE" id="PS51186">
    <property type="entry name" value="GNAT"/>
    <property type="match status" value="1"/>
</dbReference>
<gene>
    <name evidence="2" type="ORF">GCM10007063_17690</name>
</gene>
<dbReference type="InterPro" id="IPR016181">
    <property type="entry name" value="Acyl_CoA_acyltransferase"/>
</dbReference>
<name>A0A917UYA9_9BACI</name>
<evidence type="ECO:0000313" key="3">
    <source>
        <dbReference type="Proteomes" id="UP000658382"/>
    </source>
</evidence>
<dbReference type="SUPFAM" id="SSF55729">
    <property type="entry name" value="Acyl-CoA N-acyltransferases (Nat)"/>
    <property type="match status" value="1"/>
</dbReference>
<accession>A0A917UYA9</accession>
<dbReference type="EMBL" id="BMNQ01000021">
    <property type="protein sequence ID" value="GGJ95711.1"/>
    <property type="molecule type" value="Genomic_DNA"/>
</dbReference>
<proteinExistence type="predicted"/>
<dbReference type="InterPro" id="IPR000182">
    <property type="entry name" value="GNAT_dom"/>
</dbReference>